<name>A0A2K8U9A1_9GAMM</name>
<dbReference type="RefSeq" id="WP_100919880.1">
    <property type="nucleotide sequence ID" value="NZ_CP020370.1"/>
</dbReference>
<protein>
    <submittedName>
        <fullName evidence="2">Uncharacterized protein</fullName>
    </submittedName>
</protein>
<dbReference type="KEGG" id="tsy:THSYN_15035"/>
<evidence type="ECO:0000313" key="2">
    <source>
        <dbReference type="EMBL" id="AUB82135.1"/>
    </source>
</evidence>
<accession>A0A2K8U9A1</accession>
<organism evidence="2 3">
    <name type="scientific">Candidatus Thiodictyon syntrophicum</name>
    <dbReference type="NCBI Taxonomy" id="1166950"/>
    <lineage>
        <taxon>Bacteria</taxon>
        <taxon>Pseudomonadati</taxon>
        <taxon>Pseudomonadota</taxon>
        <taxon>Gammaproteobacteria</taxon>
        <taxon>Chromatiales</taxon>
        <taxon>Chromatiaceae</taxon>
        <taxon>Thiodictyon</taxon>
    </lineage>
</organism>
<feature type="transmembrane region" description="Helical" evidence="1">
    <location>
        <begin position="40"/>
        <end position="61"/>
    </location>
</feature>
<keyword evidence="1" id="KW-0472">Membrane</keyword>
<keyword evidence="1" id="KW-0812">Transmembrane</keyword>
<evidence type="ECO:0000313" key="3">
    <source>
        <dbReference type="Proteomes" id="UP000232638"/>
    </source>
</evidence>
<keyword evidence="1" id="KW-1133">Transmembrane helix</keyword>
<reference evidence="2 3" key="1">
    <citation type="submission" date="2017-03" db="EMBL/GenBank/DDBJ databases">
        <title>Complete genome sequence of Candidatus 'Thiodictyon syntrophicum' sp. nov. strain Cad16T, a photolithoautotroph purple sulfur bacterium isolated from an alpine meromictic lake.</title>
        <authorList>
            <person name="Luedin S.M."/>
            <person name="Pothier J.F."/>
            <person name="Danza F."/>
            <person name="Storelli N."/>
            <person name="Wittwer M."/>
            <person name="Tonolla M."/>
        </authorList>
    </citation>
    <scope>NUCLEOTIDE SEQUENCE [LARGE SCALE GENOMIC DNA]</scope>
    <source>
        <strain evidence="2 3">Cad16T</strain>
    </source>
</reference>
<dbReference type="Proteomes" id="UP000232638">
    <property type="component" value="Chromosome"/>
</dbReference>
<sequence length="62" mass="6931">MLSLTLILIAYEIVCHALLALMHLLHLWPALVLSRQTRDTLIGLLYAGLAVALAFRVFSYAH</sequence>
<gene>
    <name evidence="2" type="ORF">THSYN_15035</name>
</gene>
<feature type="transmembrane region" description="Helical" evidence="1">
    <location>
        <begin position="6"/>
        <end position="28"/>
    </location>
</feature>
<evidence type="ECO:0000256" key="1">
    <source>
        <dbReference type="SAM" id="Phobius"/>
    </source>
</evidence>
<proteinExistence type="predicted"/>
<keyword evidence="3" id="KW-1185">Reference proteome</keyword>
<dbReference type="AlphaFoldDB" id="A0A2K8U9A1"/>
<dbReference type="EMBL" id="CP020370">
    <property type="protein sequence ID" value="AUB82135.1"/>
    <property type="molecule type" value="Genomic_DNA"/>
</dbReference>